<dbReference type="GO" id="GO:0007163">
    <property type="term" value="P:establishment or maintenance of cell polarity"/>
    <property type="evidence" value="ECO:0007669"/>
    <property type="project" value="UniProtKB-ARBA"/>
</dbReference>
<feature type="domain" description="Cadherin" evidence="20">
    <location>
        <begin position="1066"/>
        <end position="1170"/>
    </location>
</feature>
<dbReference type="PANTHER" id="PTHR24026">
    <property type="entry name" value="FAT ATYPICAL CADHERIN-RELATED"/>
    <property type="match status" value="1"/>
</dbReference>
<dbReference type="InParanoid" id="A0A7F5R4F6"/>
<dbReference type="Gene3D" id="2.60.120.200">
    <property type="match status" value="1"/>
</dbReference>
<feature type="domain" description="Cadherin" evidence="20">
    <location>
        <begin position="747"/>
        <end position="851"/>
    </location>
</feature>
<feature type="domain" description="Laminin G" evidence="18">
    <location>
        <begin position="3918"/>
        <end position="4099"/>
    </location>
</feature>
<dbReference type="RefSeq" id="XP_025830373.1">
    <property type="nucleotide sequence ID" value="XM_025974588.1"/>
</dbReference>
<dbReference type="InterPro" id="IPR020894">
    <property type="entry name" value="Cadherin_CS"/>
</dbReference>
<feature type="domain" description="Cadherin" evidence="20">
    <location>
        <begin position="33"/>
        <end position="156"/>
    </location>
</feature>
<feature type="domain" description="Cadherin" evidence="20">
    <location>
        <begin position="3178"/>
        <end position="3281"/>
    </location>
</feature>
<dbReference type="InterPro" id="IPR015919">
    <property type="entry name" value="Cadherin-like_sf"/>
</dbReference>
<proteinExistence type="predicted"/>
<evidence type="ECO:0000259" key="20">
    <source>
        <dbReference type="PROSITE" id="PS50268"/>
    </source>
</evidence>
<feature type="domain" description="EGF-like" evidence="19">
    <location>
        <begin position="3863"/>
        <end position="3901"/>
    </location>
</feature>
<feature type="signal peptide" evidence="17">
    <location>
        <begin position="1"/>
        <end position="19"/>
    </location>
</feature>
<keyword evidence="6" id="KW-0677">Repeat</keyword>
<dbReference type="SMART" id="SM00112">
    <property type="entry name" value="CA"/>
    <property type="match status" value="34"/>
</dbReference>
<dbReference type="Pfam" id="PF00028">
    <property type="entry name" value="Cadherin"/>
    <property type="match status" value="26"/>
</dbReference>
<dbReference type="FunFam" id="2.60.40.60:FF:000015">
    <property type="entry name" value="FAT atypical cadherin 1"/>
    <property type="match status" value="3"/>
</dbReference>
<feature type="domain" description="EGF-like" evidence="19">
    <location>
        <begin position="4220"/>
        <end position="4256"/>
    </location>
</feature>
<dbReference type="SMART" id="SM00181">
    <property type="entry name" value="EGF"/>
    <property type="match status" value="6"/>
</dbReference>
<dbReference type="InterPro" id="IPR002126">
    <property type="entry name" value="Cadherin-like_dom"/>
</dbReference>
<dbReference type="FunFam" id="2.60.40.60:FF:000084">
    <property type="entry name" value="FAT atypical cadherin 3"/>
    <property type="match status" value="1"/>
</dbReference>
<feature type="domain" description="Cadherin" evidence="20">
    <location>
        <begin position="284"/>
        <end position="377"/>
    </location>
</feature>
<feature type="domain" description="Cadherin" evidence="20">
    <location>
        <begin position="2346"/>
        <end position="2452"/>
    </location>
</feature>
<dbReference type="GO" id="GO:0001736">
    <property type="term" value="P:establishment of planar polarity"/>
    <property type="evidence" value="ECO:0007669"/>
    <property type="project" value="UniProtKB-ARBA"/>
</dbReference>
<dbReference type="FunFam" id="2.60.40.60:FF:000005">
    <property type="entry name" value="Protocadherin 9"/>
    <property type="match status" value="1"/>
</dbReference>
<dbReference type="OrthoDB" id="6252479at2759"/>
<evidence type="ECO:0000256" key="16">
    <source>
        <dbReference type="SAM" id="Phobius"/>
    </source>
</evidence>
<dbReference type="CDD" id="cd00054">
    <property type="entry name" value="EGF_CA"/>
    <property type="match status" value="5"/>
</dbReference>
<feature type="domain" description="Cadherin" evidence="20">
    <location>
        <begin position="2973"/>
        <end position="3073"/>
    </location>
</feature>
<evidence type="ECO:0000256" key="9">
    <source>
        <dbReference type="ARBA" id="ARBA00022989"/>
    </source>
</evidence>
<feature type="domain" description="Cadherin" evidence="20">
    <location>
        <begin position="157"/>
        <end position="268"/>
    </location>
</feature>
<feature type="compositionally biased region" description="Basic and acidic residues" evidence="15">
    <location>
        <begin position="4315"/>
        <end position="4330"/>
    </location>
</feature>
<dbReference type="SUPFAM" id="SSF57196">
    <property type="entry name" value="EGF/Laminin"/>
    <property type="match status" value="5"/>
</dbReference>
<dbReference type="InterPro" id="IPR013032">
    <property type="entry name" value="EGF-like_CS"/>
</dbReference>
<feature type="domain" description="Cadherin" evidence="20">
    <location>
        <begin position="2038"/>
        <end position="2142"/>
    </location>
</feature>
<dbReference type="CDD" id="cd00110">
    <property type="entry name" value="LamG"/>
    <property type="match status" value="1"/>
</dbReference>
<evidence type="ECO:0000256" key="3">
    <source>
        <dbReference type="ARBA" id="ARBA00022536"/>
    </source>
</evidence>
<dbReference type="GO" id="GO:0048513">
    <property type="term" value="P:animal organ development"/>
    <property type="evidence" value="ECO:0007669"/>
    <property type="project" value="UniProtKB-ARBA"/>
</dbReference>
<feature type="domain" description="Cadherin" evidence="20">
    <location>
        <begin position="852"/>
        <end position="959"/>
    </location>
</feature>
<dbReference type="FunFam" id="2.60.40.60:FF:000020">
    <property type="entry name" value="Dachsous cadherin-related 1b"/>
    <property type="match status" value="1"/>
</dbReference>
<feature type="region of interest" description="Disordered" evidence="15">
    <location>
        <begin position="4311"/>
        <end position="4330"/>
    </location>
</feature>
<feature type="domain" description="Cadherin" evidence="20">
    <location>
        <begin position="2143"/>
        <end position="2243"/>
    </location>
</feature>
<dbReference type="GO" id="GO:0007010">
    <property type="term" value="P:cytoskeleton organization"/>
    <property type="evidence" value="ECO:0007669"/>
    <property type="project" value="UniProtKB-ARBA"/>
</dbReference>
<keyword evidence="2" id="KW-1003">Cell membrane</keyword>
<feature type="domain" description="Cadherin" evidence="20">
    <location>
        <begin position="3074"/>
        <end position="3177"/>
    </location>
</feature>
<keyword evidence="21" id="KW-1185">Reference proteome</keyword>
<feature type="compositionally biased region" description="Basic and acidic residues" evidence="15">
    <location>
        <begin position="4545"/>
        <end position="4555"/>
    </location>
</feature>
<dbReference type="FunFam" id="2.60.40.60:FF:000064">
    <property type="entry name" value="FAT atypical cadherin 1"/>
    <property type="match status" value="1"/>
</dbReference>
<sequence>MFHLFTCCLVALLLTNANCKKVKSVSDINFHFTKPLYNVSIPENSVANTYASPAPGERIGIQILKKNAFSDIRYKIVKGDKDKFFKAEGRLVGDFSFLFIRIKAGNNHVLNRERKDKYVLDIKAIASHPENKHKSVETQTVVEITILDTNDLSPLFYPTDYNVTVYEDTPLHRNIVKVTAEDADLGRNGEIYYSFAHETDQFAIHPITGIISLTRPLLYSETSYHELIVIGQDRSAALTSSKYSNSMAMSKATVRIRVSKVNFYAPEINVRSHAKIVENSISDIYAIVTVTDKDTGIHGEIKSLEIVGGDPDGHFRIRPSSQKGEYTIEVLKLLDREKTPAGYTLELRAVDRGIPPKETYKSVRVVLADLNDNAPVFNKEIYEVKVPETAPINTPLIRLKVTDADEGKNARVYLEIVGGNEGGEFFVNPETGMLYTAVNLDAEKKPFYSLTVSAIDQGNVATRKQSSAKVKIYVVDTNDNDPIFENPEMTVWINENQPAGTSVTTVRAKDQDSGENAYISYLIANLVEVPFEIDHFSGVIRTTTLLDYESMRREYVLHLRASDWGLPYRRQTEMQMTIKVKDINDNRPQFERIDCSGHVSRFTPVGTEIITLSAIDFDAGNIISYRIVSGNDDGCFSIDPTSGTVSLACDLNNVPSTEREVNVTATDGTHFADIVRVNIKLVNTKGTFTAKNRILPSDTFECKETGVARRLTEILAASENNNKIGVQDEFPMMPTRYGQNIHVPELIDFPTEIKVNESVSLGTVLIKLSASDRDLGYNGKLVYGISGGDEDSVFCIDMDTGRLKVIGYLDRERENEYFLNITVYDLGKPQKSTSRVLIITVLDVNDNPPKFEKSLASFRVTENALNGTVIFKANATDQDVGDNAKITYSLITDTNDFVVNKRTGALKVANDLDRERQEVYNLRIRATDGGSKDPAYPRLYSDAIVRIIVDDINDNAPKFSLPNYVVKIREDVPVGTVLAVVTAFDPDLGDDGKIVYSLEDNGDDIFKIDNVSGTVRTTKHLDYEERQVHTFKVVARDCGNPPLSSETLVTVNVVDVNENLFAPHFSDFVFSGSVLENQPAGTVVIQVNATDQDPAGEDSRIKYSIKGGDGIGVFSIDNHGTIRTTSILDIETKSHFWLTVYAQDHGIVPLSSSVEVYIEVLNENDNVPLSEQAVYYPSIPEDSPAGHSIVQITASDNDIDSNQKISFSIISGNPSGCFAINTSTGLITTTSRRLDRENQEEHILEILISDNGRPVLTSTTRVVVKVEDINDSSPEFEQSFYKVQVSASDDPKTHMLQTENLKDENDNTVVTSEGDQWEISFSDDLLGFKPIMRVLAFDKDIGINGQLQYTIKSGKEKSRFRINNSTGIIYSQKALEAGQEYELNIRATDGGTPPRSATAHVSILAVQNGNKNSNAPVVKPSSRVEVTENDKIGFLVTLIQATDEDGDVLWFDIVGGDPRYEFYIGCDSGNVLLARQLDREVQSEYTLNISVTDSFTTVYTRLDVTVIDINEHRPEFSKQLYKAEISENVSVGTELLQLQATDKDDDKKLIYGLHSARNAASLKTFKVDSATGRITLASRLDRETISEHYLTVVVRDGGTPAKRNYARVLVVVHDHNDHTPVFSERILVGRVFESTAVGSAVLRAYAVDEDHGENGRVTYSITGGNVGNAFGIDPETGVIRITRELDVLAASEYTLYIRAMDHGNPSLASSIPAHITVAMADNAPPRCVDAEVAAEVFEDKPLGGYVAHLDVKSTSSLQFEIISGNDDMDFAISPSTGVIVTANELDYERNKIYNLTVLASNMASATVKCHVIVHVLDVNDNAPRFLQATYTGSISEAAAIDSLVMTSSSEPLVIKAIDADSETNALLQYDIIESLPQRYFSIDANTGALKTVRSLDRETFDHFTFHVQVSDLGKPRLSSETTAKVHVVVTDVNDCPPEFSKSIYNATVLLPTYKDVTVVQLNATDRDEDSNNLRYDIIDGNDGSFDNDPRSGTITVSDPNNLKPFHRMQVRVSDGKHSSVVKVYVKAIPSESSGLVFQKEMYTGTVLENSTKVSTVCVVNVLGNDLYEHVEFRILNPTQMFKVGLTSGVIRNTGKKFDREIKDHYELIVEAISRVPDSDKPRVAHVMVNVTVLDVNDNCPMFVNLPYYAVVSVDDEKGSVIGKVHAIDMDSFENGEVRYELIKGHGELFKVQRESGEIELKQSLEGHNREYELVVAAYDKGIPPCRTDVKVHIKVVDRSMPVFKKQFYSEEVAENVELHSPLSVLIQAESPLERKLIYTIVSGNDQEKFALDFNTGLLSVIDELDFEMKQQYELIIRATDSISGVHAEVPVSIVVQDVNDCPPEFDQESYNVSISEAAPFGSTVVTVFAKDNDTGINRKVKYSILNDRDNSTNYFHVDEDDGTVYLKQSLDHERKTLHHFIVVATDQGMPSLSSITHVWLTVIDMNDNTPKFEQSSYVAGLSIHARRDQFVTAVKAFDPDSIDQKNLKYGIVSGNQLQTFSIDPRKGIVTLINLSNFGDQRSSILNVSVSDGVYTSFAKLKVDLLAANLHSPSFPNAVVDAFVPENKPAGQLVTTVKAIDEDFGEFGTITYSIQSQMLEEVFSIDKNSGKITTTKALDREAQKIYEVPVVASDGGGKLGFVTVRVKVLDDNDNAPKFYLKEYKASIDANHSLDISFLKVRAFDLDEDAAGEIEYSIYDKKLAGINDLISINPRTGELFLMSNAQKLTGRLFQFFVRAANPGGSSMHNDVPVDILIKEPNESAPIFERKDEKFFLPENSAAGTIITRLKMASNVKVNYKIVSNFKYEQLFDVDKSGQLTLIGPLDFESQQSHVIGVVAETDSSPPLTSLTEIFLQVLDENDHSPQFESNPYIVNLAENVDEGSPILKVVANDKDQRSNGEVRYSFSSDSEETLNTFAIDPFSGTITTLVDLDKESVSEYKFHVTAVDNGSPKHSARTTVIVKLKDYNDNPSVFGSRTYESEVFEDALPGTVILTLDLRDADADLPFSVEYFITSGDDGSQFSIRNTGELYVIKQLDRETVANYTLDVLVSDGKFTDITKVYIQVLDVNDNLPYCIHHRYRRTLSEGLLPESFVLKVLAYDIDKAENSKLKYILTGDGSEDFVLHKEEGLLSTAVLLDRERKSKYSLVAHVQDKEHADWECLSEIEITISDLNDNSPQFSIPYYSVSLPEDAEIGTLVTKIHATDKDVGVNRKISYYLSESSDDHFKVVPNTGVVILAKSLDRELQAMYNVTIEAIDQGVPQLSSRISMIVNVQDINDNPPEFTRKSYFASVPEIDAVGTEIARVLATSIDAGVNADVYYSIIGGNEHRKFIINNRTGVITIAEMLDYERAKEYFLTVQAIDGGIPPLSNVATVNVTVIDCNDNAPVFSQSAYMARIREDALINDKIVQVTATDLDSGENGKITYSIIRGDNHGQFAIDPETGYISVADHLDRETISNYVIEVLAKDGGLPVLSNQVLVTIEISDANDNAPIFVQSNYTAVVQEDKSIGHPILKFVVTDADSPPNTHPYTFDFLSGNEGNFFRLEQDGILRTATKFNYKIKDTYFLQIRVFDNGTPPLFSDTWVVIKVIEESQYPPIITPLDIYVNSYRDDYPGGVIGKVVANDQDQYDILTFSLAPTMGVNYPAHELFQIHQTDGTLIALPRLDVGDYRINVTVTDGKFTAHTIVKVNVEIITETMIENAVAVRFRHVSPESFILSHKKGFVKTVQTTMNCHSKDVIIVSVQPSSDILQDFRSKRDLFQRDLDVLFAVRKSAEEFYTSDSIRKALNGKIEELEESTKLVVDDIAAMKCSNSFCVHGVCQDRYILHENDIEPIATDVVSFVSPKHHKKVECLCKEGYGGEKCDAIVNECAREPCPVYKICFPDASLEGYTCQCPEGFAGNSCEVDISKCHDETCYVARNPISFTGKSYSQYRIINKKLIEEELSLSLRVRTTQLTGNLMYAAGIIDYNILEIMNGVVQYRFDLGSGEGIVRVTSPYISDGKWHEIHLERDRNTAKITVDGDYMAQGSAPGINDVLNLQNDEMYLGAEVHQHPSILGFEDVQRGFYGCMDDVRISRVSIPLHQSGDNSIAVLKRFANVKFSCESSTMLIPPGPCTSQPCLNGGTCRETATGFECKCHSRFAGVLCELDTDPCASAPCLHGGACLAEMGGDYTCDCVPRLTGKRCEYGKYCVPNPCKHGGVCEEGNDGPLCKCRGFAGEFCQFDVDECESSPCQNGGVCHNEIGSFKCLCPPNTTGVYCNLLTRSESILASIYNIKLEFLIYIGVAALLLILLIITLIVCVVKLKGKRSQRHQNIINNETRKEHHNNKPNEVAEVKRGSKLSNLEVNQRDVPICLPRPLSYTPSSQMESPYVCNNAILLNNLDTLRSYGSAGDELEVPADYVRNLNSQQNSIGNHTELKTTWAEQMQLANSYEKQKIKNDLKLSSGSANSDVTRLYGGKSNTVPVISKFNGYPSVTSTSSEEDQRTVGSYHWDCSDWARHSQTLPNITEVPGSEVPDSSSFHSNESNESQSLLHQCHYLPGSHSHQKHRIDEPRNRDPLNEDLESEECMADSELDARAASPNLNALNSCNEEFQFTSGSFVRHPNSYLPIHGYNIPSETEGDCLNSLSPDSDDVEPYGFPSSRVRRPIRDDETESVITTLAEERHSLLGGYPSNSDLSANLCELEDSECESEQKPLNYLPLHQTSV</sequence>
<dbReference type="PROSITE" id="PS00010">
    <property type="entry name" value="ASX_HYDROXYL"/>
    <property type="match status" value="1"/>
</dbReference>
<feature type="domain" description="Cadherin" evidence="20">
    <location>
        <begin position="1826"/>
        <end position="1939"/>
    </location>
</feature>
<dbReference type="FunFam" id="2.60.40.60:FF:000024">
    <property type="entry name" value="FAT atypical cadherin 3"/>
    <property type="match status" value="2"/>
</dbReference>
<dbReference type="InterPro" id="IPR000152">
    <property type="entry name" value="EGF-type_Asp/Asn_hydroxyl_site"/>
</dbReference>
<feature type="domain" description="EGF-like" evidence="19">
    <location>
        <begin position="4107"/>
        <end position="4143"/>
    </location>
</feature>
<evidence type="ECO:0000313" key="21">
    <source>
        <dbReference type="Proteomes" id="UP000192223"/>
    </source>
</evidence>
<dbReference type="FunFam" id="2.60.40.60:FF:000037">
    <property type="entry name" value="FAT atypical cadherin 1"/>
    <property type="match status" value="1"/>
</dbReference>
<dbReference type="GO" id="GO:0008104">
    <property type="term" value="P:intracellular protein localization"/>
    <property type="evidence" value="ECO:0007669"/>
    <property type="project" value="UniProtKB-ARBA"/>
</dbReference>
<feature type="domain" description="Cadherin" evidence="20">
    <location>
        <begin position="1728"/>
        <end position="1825"/>
    </location>
</feature>
<dbReference type="PANTHER" id="PTHR24026:SF126">
    <property type="entry name" value="PROTOCADHERIN FAT 4"/>
    <property type="match status" value="1"/>
</dbReference>
<evidence type="ECO:0000256" key="6">
    <source>
        <dbReference type="ARBA" id="ARBA00022737"/>
    </source>
</evidence>
<feature type="domain" description="EGF-like" evidence="19">
    <location>
        <begin position="4183"/>
        <end position="4218"/>
    </location>
</feature>
<dbReference type="Gene3D" id="2.60.40.60">
    <property type="entry name" value="Cadherins"/>
    <property type="match status" value="34"/>
</dbReference>
<dbReference type="KEGG" id="apln:108737875"/>
<evidence type="ECO:0000256" key="11">
    <source>
        <dbReference type="ARBA" id="ARBA00023157"/>
    </source>
</evidence>
<dbReference type="FunFam" id="2.60.40.60:FF:000066">
    <property type="entry name" value="FAT atypical cadherin 1"/>
    <property type="match status" value="1"/>
</dbReference>
<dbReference type="SMART" id="SM00282">
    <property type="entry name" value="LamG"/>
    <property type="match status" value="1"/>
</dbReference>
<dbReference type="PROSITE" id="PS50268">
    <property type="entry name" value="CADHERIN_2"/>
    <property type="match status" value="34"/>
</dbReference>
<feature type="domain" description="Cadherin" evidence="20">
    <location>
        <begin position="1171"/>
        <end position="1276"/>
    </location>
</feature>
<dbReference type="CTD" id="40191"/>
<dbReference type="FunFam" id="2.60.40.60:FF:000080">
    <property type="entry name" value="FAT atypical cadherin 1"/>
    <property type="match status" value="1"/>
</dbReference>
<keyword evidence="11 14" id="KW-1015">Disulfide bond</keyword>
<feature type="disulfide bond" evidence="14">
    <location>
        <begin position="4172"/>
        <end position="4181"/>
    </location>
</feature>
<dbReference type="Pfam" id="PF12661">
    <property type="entry name" value="hEGF"/>
    <property type="match status" value="1"/>
</dbReference>
<dbReference type="FunFam" id="2.60.40.60:FF:000033">
    <property type="entry name" value="FAT atypical cadherin 1"/>
    <property type="match status" value="2"/>
</dbReference>
<feature type="domain" description="Cadherin" evidence="20">
    <location>
        <begin position="1940"/>
        <end position="2037"/>
    </location>
</feature>
<feature type="disulfide bond" evidence="14">
    <location>
        <begin position="4246"/>
        <end position="4255"/>
    </location>
</feature>
<feature type="domain" description="Cadherin" evidence="20">
    <location>
        <begin position="2453"/>
        <end position="2554"/>
    </location>
</feature>
<dbReference type="PROSITE" id="PS50026">
    <property type="entry name" value="EGF_3"/>
    <property type="match status" value="5"/>
</dbReference>
<evidence type="ECO:0000256" key="12">
    <source>
        <dbReference type="ARBA" id="ARBA00023180"/>
    </source>
</evidence>
<dbReference type="FunFam" id="2.10.25.10:FF:000472">
    <property type="entry name" value="Uncharacterized protein, isoform A"/>
    <property type="match status" value="1"/>
</dbReference>
<dbReference type="GO" id="GO:0048589">
    <property type="term" value="P:developmental growth"/>
    <property type="evidence" value="ECO:0007669"/>
    <property type="project" value="UniProtKB-ARBA"/>
</dbReference>
<gene>
    <name evidence="22" type="primary">LOC108737875</name>
</gene>
<comment type="caution">
    <text evidence="14">Lacks conserved residue(s) required for the propagation of feature annotation.</text>
</comment>
<dbReference type="FunFam" id="2.10.25.10:FF:000125">
    <property type="entry name" value="Neurogenic locus notch protein-like"/>
    <property type="match status" value="1"/>
</dbReference>
<feature type="domain" description="Cadherin" evidence="20">
    <location>
        <begin position="485"/>
        <end position="590"/>
    </location>
</feature>
<name>A0A7F5R4F6_AGRPL</name>
<evidence type="ECO:0000256" key="4">
    <source>
        <dbReference type="ARBA" id="ARBA00022692"/>
    </source>
</evidence>
<dbReference type="PRINTS" id="PR00205">
    <property type="entry name" value="CADHERIN"/>
</dbReference>
<evidence type="ECO:0000256" key="7">
    <source>
        <dbReference type="ARBA" id="ARBA00022837"/>
    </source>
</evidence>
<feature type="domain" description="Cadherin" evidence="20">
    <location>
        <begin position="3611"/>
        <end position="3711"/>
    </location>
</feature>
<dbReference type="FunFam" id="2.60.40.60:FF:000032">
    <property type="entry name" value="FAT atypical cadherin 1"/>
    <property type="match status" value="1"/>
</dbReference>
<evidence type="ECO:0000256" key="10">
    <source>
        <dbReference type="ARBA" id="ARBA00023136"/>
    </source>
</evidence>
<keyword evidence="3 14" id="KW-0245">EGF-like domain</keyword>
<dbReference type="FunFam" id="2.60.40.60:FF:000116">
    <property type="entry name" value="Dachsous cadherin-related 2"/>
    <property type="match status" value="1"/>
</dbReference>
<feature type="domain" description="Cadherin" evidence="20">
    <location>
        <begin position="2658"/>
        <end position="2765"/>
    </location>
</feature>
<feature type="domain" description="Cadherin" evidence="20">
    <location>
        <begin position="3282"/>
        <end position="3386"/>
    </location>
</feature>
<feature type="region of interest" description="Disordered" evidence="15">
    <location>
        <begin position="4503"/>
        <end position="4566"/>
    </location>
</feature>
<evidence type="ECO:0000259" key="18">
    <source>
        <dbReference type="PROSITE" id="PS50025"/>
    </source>
</evidence>
<feature type="compositionally biased region" description="Low complexity" evidence="15">
    <location>
        <begin position="4514"/>
        <end position="4527"/>
    </location>
</feature>
<dbReference type="GO" id="GO:0005886">
    <property type="term" value="C:plasma membrane"/>
    <property type="evidence" value="ECO:0007669"/>
    <property type="project" value="UniProtKB-SubCell"/>
</dbReference>
<dbReference type="FunFam" id="2.60.40.60:FF:000026">
    <property type="entry name" value="FAT atypical cadherin 1"/>
    <property type="match status" value="2"/>
</dbReference>
<dbReference type="FunFam" id="2.60.40.60:FF:000021">
    <property type="entry name" value="FAT atypical cadherin 1"/>
    <property type="match status" value="1"/>
</dbReference>
<evidence type="ECO:0000256" key="15">
    <source>
        <dbReference type="SAM" id="MobiDB-lite"/>
    </source>
</evidence>
<feature type="compositionally biased region" description="Acidic residues" evidence="15">
    <location>
        <begin position="4556"/>
        <end position="4566"/>
    </location>
</feature>
<feature type="domain" description="Cadherin" evidence="20">
    <location>
        <begin position="378"/>
        <end position="484"/>
    </location>
</feature>
<feature type="domain" description="Cadherin" evidence="20">
    <location>
        <begin position="2866"/>
        <end position="2972"/>
    </location>
</feature>
<dbReference type="GO" id="GO:0007424">
    <property type="term" value="P:open tracheal system development"/>
    <property type="evidence" value="ECO:0007669"/>
    <property type="project" value="UniProtKB-ARBA"/>
</dbReference>
<dbReference type="SMART" id="SM00179">
    <property type="entry name" value="EGF_CA"/>
    <property type="match status" value="4"/>
</dbReference>
<feature type="disulfide bond" evidence="14">
    <location>
        <begin position="3872"/>
        <end position="3889"/>
    </location>
</feature>
<dbReference type="PROSITE" id="PS01186">
    <property type="entry name" value="EGF_2"/>
    <property type="match status" value="1"/>
</dbReference>
<feature type="domain" description="Cadherin" evidence="20">
    <location>
        <begin position="3492"/>
        <end position="3596"/>
    </location>
</feature>
<evidence type="ECO:0000313" key="22">
    <source>
        <dbReference type="RefSeq" id="XP_025830373.1"/>
    </source>
</evidence>
<dbReference type="InterPro" id="IPR000742">
    <property type="entry name" value="EGF"/>
</dbReference>
<evidence type="ECO:0000256" key="8">
    <source>
        <dbReference type="ARBA" id="ARBA00022889"/>
    </source>
</evidence>
<comment type="subcellular location">
    <subcellularLocation>
        <location evidence="1">Cell membrane</location>
        <topology evidence="1">Single-pass type I membrane protein</topology>
    </subcellularLocation>
</comment>
<dbReference type="InterPro" id="IPR013320">
    <property type="entry name" value="ConA-like_dom_sf"/>
</dbReference>
<dbReference type="FunFam" id="2.60.40.60:FF:000039">
    <property type="entry name" value="FAT atypical cadherin 3"/>
    <property type="match status" value="1"/>
</dbReference>
<dbReference type="PROSITE" id="PS01187">
    <property type="entry name" value="EGF_CA"/>
    <property type="match status" value="1"/>
</dbReference>
<dbReference type="SUPFAM" id="SSF49313">
    <property type="entry name" value="Cadherin-like"/>
    <property type="match status" value="33"/>
</dbReference>
<dbReference type="FunFam" id="2.60.40.60:FF:000051">
    <property type="entry name" value="FAT atypical cadherin 1"/>
    <property type="match status" value="1"/>
</dbReference>
<dbReference type="FunFam" id="2.60.40.60:FF:000059">
    <property type="entry name" value="FAT atypical cadherin 3"/>
    <property type="match status" value="1"/>
</dbReference>
<dbReference type="PROSITE" id="PS50025">
    <property type="entry name" value="LAM_G_DOMAIN"/>
    <property type="match status" value="1"/>
</dbReference>
<dbReference type="PROSITE" id="PS00232">
    <property type="entry name" value="CADHERIN_1"/>
    <property type="match status" value="13"/>
</dbReference>
<feature type="domain" description="Cadherin" evidence="20">
    <location>
        <begin position="599"/>
        <end position="700"/>
    </location>
</feature>
<evidence type="ECO:0000256" key="13">
    <source>
        <dbReference type="PROSITE-ProRule" id="PRU00043"/>
    </source>
</evidence>
<dbReference type="InterPro" id="IPR001881">
    <property type="entry name" value="EGF-like_Ca-bd_dom"/>
</dbReference>
<keyword evidence="10 16" id="KW-0472">Membrane</keyword>
<dbReference type="GO" id="GO:0005509">
    <property type="term" value="F:calcium ion binding"/>
    <property type="evidence" value="ECO:0007669"/>
    <property type="project" value="UniProtKB-UniRule"/>
</dbReference>
<feature type="domain" description="Cadherin" evidence="20">
    <location>
        <begin position="1331"/>
        <end position="1418"/>
    </location>
</feature>
<dbReference type="FunFam" id="2.60.40.60:FF:000041">
    <property type="entry name" value="FAT atypical cadherin 1"/>
    <property type="match status" value="1"/>
</dbReference>
<keyword evidence="12" id="KW-0325">Glycoprotein</keyword>
<dbReference type="GO" id="GO:0007156">
    <property type="term" value="P:homophilic cell adhesion via plasma membrane adhesion molecules"/>
    <property type="evidence" value="ECO:0007669"/>
    <property type="project" value="InterPro"/>
</dbReference>
<feature type="chain" id="PRO_5028886942" evidence="17">
    <location>
        <begin position="20"/>
        <end position="4702"/>
    </location>
</feature>
<evidence type="ECO:0000256" key="5">
    <source>
        <dbReference type="ARBA" id="ARBA00022729"/>
    </source>
</evidence>
<feature type="domain" description="Cadherin" evidence="20">
    <location>
        <begin position="960"/>
        <end position="1065"/>
    </location>
</feature>
<dbReference type="GO" id="GO:0050839">
    <property type="term" value="F:cell adhesion molecule binding"/>
    <property type="evidence" value="ECO:0007669"/>
    <property type="project" value="UniProtKB-ARBA"/>
</dbReference>
<dbReference type="PROSITE" id="PS00022">
    <property type="entry name" value="EGF_1"/>
    <property type="match status" value="4"/>
</dbReference>
<dbReference type="InterPro" id="IPR001791">
    <property type="entry name" value="Laminin_G"/>
</dbReference>
<evidence type="ECO:0000256" key="17">
    <source>
        <dbReference type="SAM" id="SignalP"/>
    </source>
</evidence>
<dbReference type="Proteomes" id="UP000192223">
    <property type="component" value="Unplaced"/>
</dbReference>
<feature type="domain" description="Cadherin" evidence="20">
    <location>
        <begin position="1517"/>
        <end position="1622"/>
    </location>
</feature>
<dbReference type="FunFam" id="2.60.40.60:FF:000397">
    <property type="entry name" value="Fat-like cadherin-related tumor suppressor homolog"/>
    <property type="match status" value="1"/>
</dbReference>
<keyword evidence="8" id="KW-0130">Cell adhesion</keyword>
<dbReference type="CDD" id="cd11304">
    <property type="entry name" value="Cadherin_repeat"/>
    <property type="match status" value="33"/>
</dbReference>
<dbReference type="Pfam" id="PF02210">
    <property type="entry name" value="Laminin_G_2"/>
    <property type="match status" value="1"/>
</dbReference>
<feature type="domain" description="Cadherin" evidence="20">
    <location>
        <begin position="2244"/>
        <end position="2345"/>
    </location>
</feature>
<keyword evidence="9 16" id="KW-1133">Transmembrane helix</keyword>
<feature type="domain" description="Cadherin" evidence="20">
    <location>
        <begin position="3387"/>
        <end position="3491"/>
    </location>
</feature>
<evidence type="ECO:0000256" key="14">
    <source>
        <dbReference type="PROSITE-ProRule" id="PRU00076"/>
    </source>
</evidence>
<evidence type="ECO:0000256" key="1">
    <source>
        <dbReference type="ARBA" id="ARBA00004251"/>
    </source>
</evidence>
<dbReference type="GeneID" id="108737875"/>
<keyword evidence="7 13" id="KW-0106">Calcium</keyword>
<feature type="transmembrane region" description="Helical" evidence="16">
    <location>
        <begin position="4275"/>
        <end position="4298"/>
    </location>
</feature>
<accession>A0A7F5R4F6</accession>
<dbReference type="GO" id="GO:0030855">
    <property type="term" value="P:epithelial cell differentiation"/>
    <property type="evidence" value="ECO:0007669"/>
    <property type="project" value="UniProtKB-ARBA"/>
</dbReference>
<keyword evidence="5 17" id="KW-0732">Signal</keyword>
<feature type="disulfide bond" evidence="14">
    <location>
        <begin position="3891"/>
        <end position="3900"/>
    </location>
</feature>
<evidence type="ECO:0000259" key="19">
    <source>
        <dbReference type="PROSITE" id="PS50026"/>
    </source>
</evidence>
<dbReference type="SUPFAM" id="SSF49899">
    <property type="entry name" value="Concanavalin A-like lectins/glucanases"/>
    <property type="match status" value="1"/>
</dbReference>
<feature type="domain" description="Cadherin" evidence="20">
    <location>
        <begin position="2766"/>
        <end position="2865"/>
    </location>
</feature>
<feature type="domain" description="Cadherin" evidence="20">
    <location>
        <begin position="1418"/>
        <end position="1516"/>
    </location>
</feature>
<reference evidence="22" key="1">
    <citation type="submission" date="2025-08" db="UniProtKB">
        <authorList>
            <consortium name="RefSeq"/>
        </authorList>
    </citation>
    <scope>IDENTIFICATION</scope>
    <source>
        <tissue evidence="22">Entire body</tissue>
    </source>
</reference>
<organism evidence="21 22">
    <name type="scientific">Agrilus planipennis</name>
    <name type="common">Emerald ash borer</name>
    <name type="synonym">Agrilus marcopoli</name>
    <dbReference type="NCBI Taxonomy" id="224129"/>
    <lineage>
        <taxon>Eukaryota</taxon>
        <taxon>Metazoa</taxon>
        <taxon>Ecdysozoa</taxon>
        <taxon>Arthropoda</taxon>
        <taxon>Hexapoda</taxon>
        <taxon>Insecta</taxon>
        <taxon>Pterygota</taxon>
        <taxon>Neoptera</taxon>
        <taxon>Endopterygota</taxon>
        <taxon>Coleoptera</taxon>
        <taxon>Polyphaga</taxon>
        <taxon>Elateriformia</taxon>
        <taxon>Buprestoidea</taxon>
        <taxon>Buprestidae</taxon>
        <taxon>Agrilinae</taxon>
        <taxon>Agrilus</taxon>
    </lineage>
</organism>
<dbReference type="FunFam" id="2.60.40.60:FF:000100">
    <property type="entry name" value="protocadherin Fat 2"/>
    <property type="match status" value="1"/>
</dbReference>
<feature type="domain" description="Cadherin" evidence="20">
    <location>
        <begin position="1623"/>
        <end position="1727"/>
    </location>
</feature>
<protein>
    <submittedName>
        <fullName evidence="22">Fat-like cadherin-related tumor suppressor homolog isoform X1</fullName>
    </submittedName>
</protein>
<keyword evidence="4 16" id="KW-0812">Transmembrane</keyword>
<dbReference type="Pfam" id="PF00008">
    <property type="entry name" value="EGF"/>
    <property type="match status" value="2"/>
</dbReference>
<dbReference type="FunCoup" id="A0A7F5R4F6">
    <property type="interactions" value="340"/>
</dbReference>
<dbReference type="InterPro" id="IPR018097">
    <property type="entry name" value="EGF_Ca-bd_CS"/>
</dbReference>
<evidence type="ECO:0000256" key="2">
    <source>
        <dbReference type="ARBA" id="ARBA00022475"/>
    </source>
</evidence>
<dbReference type="FunFam" id="2.60.40.60:FF:000013">
    <property type="entry name" value="Cadherin EGF LAG seven-pass G-type receptor"/>
    <property type="match status" value="3"/>
</dbReference>
<feature type="disulfide bond" evidence="14">
    <location>
        <begin position="4133"/>
        <end position="4142"/>
    </location>
</feature>
<dbReference type="FunFam" id="2.60.40.60:FF:000061">
    <property type="entry name" value="FAT atypical cadherin 3"/>
    <property type="match status" value="1"/>
</dbReference>
<dbReference type="Gene3D" id="2.10.25.10">
    <property type="entry name" value="Laminin"/>
    <property type="match status" value="5"/>
</dbReference>
<feature type="domain" description="EGF-like" evidence="19">
    <location>
        <begin position="4145"/>
        <end position="4182"/>
    </location>
</feature>
<dbReference type="FunFam" id="2.60.120.200:FF:000250">
    <property type="entry name" value="Fat-like cadherin-related tumor suppressor homolog"/>
    <property type="match status" value="1"/>
</dbReference>
<feature type="domain" description="Cadherin" evidence="20">
    <location>
        <begin position="2555"/>
        <end position="2657"/>
    </location>
</feature>